<evidence type="ECO:0000313" key="3">
    <source>
        <dbReference type="Proteomes" id="UP000327013"/>
    </source>
</evidence>
<evidence type="ECO:0000256" key="1">
    <source>
        <dbReference type="SAM" id="MobiDB-lite"/>
    </source>
</evidence>
<organism evidence="2 3">
    <name type="scientific">Carpinus fangiana</name>
    <dbReference type="NCBI Taxonomy" id="176857"/>
    <lineage>
        <taxon>Eukaryota</taxon>
        <taxon>Viridiplantae</taxon>
        <taxon>Streptophyta</taxon>
        <taxon>Embryophyta</taxon>
        <taxon>Tracheophyta</taxon>
        <taxon>Spermatophyta</taxon>
        <taxon>Magnoliopsida</taxon>
        <taxon>eudicotyledons</taxon>
        <taxon>Gunneridae</taxon>
        <taxon>Pentapetalae</taxon>
        <taxon>rosids</taxon>
        <taxon>fabids</taxon>
        <taxon>Fagales</taxon>
        <taxon>Betulaceae</taxon>
        <taxon>Carpinus</taxon>
    </lineage>
</organism>
<feature type="region of interest" description="Disordered" evidence="1">
    <location>
        <begin position="558"/>
        <end position="579"/>
    </location>
</feature>
<dbReference type="AlphaFoldDB" id="A0A5N6KS00"/>
<dbReference type="Pfam" id="PF10281">
    <property type="entry name" value="Ish1"/>
    <property type="match status" value="4"/>
</dbReference>
<proteinExistence type="predicted"/>
<feature type="compositionally biased region" description="Polar residues" evidence="1">
    <location>
        <begin position="79"/>
        <end position="88"/>
    </location>
</feature>
<gene>
    <name evidence="2" type="ORF">FH972_022138</name>
</gene>
<accession>A0A5N6KS00</accession>
<keyword evidence="3" id="KW-1185">Reference proteome</keyword>
<feature type="region of interest" description="Disordered" evidence="1">
    <location>
        <begin position="22"/>
        <end position="140"/>
    </location>
</feature>
<feature type="compositionally biased region" description="Basic and acidic residues" evidence="1">
    <location>
        <begin position="94"/>
        <end position="136"/>
    </location>
</feature>
<dbReference type="Proteomes" id="UP000327013">
    <property type="component" value="Unassembled WGS sequence"/>
</dbReference>
<reference evidence="2 3" key="1">
    <citation type="submission" date="2019-06" db="EMBL/GenBank/DDBJ databases">
        <title>A chromosomal-level reference genome of Carpinus fangiana (Coryloideae, Betulaceae).</title>
        <authorList>
            <person name="Yang X."/>
            <person name="Wang Z."/>
            <person name="Zhang L."/>
            <person name="Hao G."/>
            <person name="Liu J."/>
            <person name="Yang Y."/>
        </authorList>
    </citation>
    <scope>NUCLEOTIDE SEQUENCE [LARGE SCALE GENOMIC DNA]</scope>
    <source>
        <strain evidence="2">Cfa_2016G</strain>
        <tissue evidence="2">Leaf</tissue>
    </source>
</reference>
<sequence length="579" mass="62608">MSFLLRIPRSAAAYRLSARTIVPRSALSTSSKQLSGSDYGGGDSMPDGQKPHQQGKNPSEHLEHPGPKSPADEGGSPSNGGDSASTNGKPKPKIHSDRANQGELSEEAKQHNEEHHTRHDRSSSGKDEQVNKRQQHDIALSSVSVRMTRHRAKRGIAGGRARAAAQQLGTRRIRELAANTSYQAVRHAKQLQQVFPLHNFAAASSPSMKFFTTALVLSLAAEGLASTWFSKAAYNKWHETELERWLSDHDVPYPTPADRKDLQNLVKDNWQSAVESPYVNWDTARLQKQLESQGAQIKKGTEKNKKALAEQVKTSWTDTSDSANSAYGSLKSFLDRHGIPAPQPRKRDVLLKSARENYQTVANKASEASAYPGNWLYESWSESDLKAWLDERGIPAPQPTKRDKLIAAVRRNSRVASLNAQYQAKKAASSVSSGAAAASSSIGEEIYNSWSDSKLKEFLDKNGIPVPQGSTRNEILALARKNAAKLTGDNVSNSAASAYGAATSSAGNEYAKATDLAGEKGANIADQLYSIGNHYYTEAQIALGLRTDYVSSASRSAATASKSASSLAAKASKAAKNEL</sequence>
<protein>
    <recommendedName>
        <fullName evidence="4">SAP domain-containing protein</fullName>
    </recommendedName>
</protein>
<feature type="compositionally biased region" description="Polar residues" evidence="1">
    <location>
        <begin position="26"/>
        <end position="36"/>
    </location>
</feature>
<dbReference type="InterPro" id="IPR018803">
    <property type="entry name" value="Ish1/Msc1-like"/>
</dbReference>
<dbReference type="EMBL" id="VIBQ01000010">
    <property type="protein sequence ID" value="KAB8339204.1"/>
    <property type="molecule type" value="Genomic_DNA"/>
</dbReference>
<name>A0A5N6KS00_9ROSI</name>
<evidence type="ECO:0000313" key="2">
    <source>
        <dbReference type="EMBL" id="KAB8339204.1"/>
    </source>
</evidence>
<comment type="caution">
    <text evidence="2">The sequence shown here is derived from an EMBL/GenBank/DDBJ whole genome shotgun (WGS) entry which is preliminary data.</text>
</comment>
<dbReference type="OrthoDB" id="1928797at2759"/>
<evidence type="ECO:0008006" key="4">
    <source>
        <dbReference type="Google" id="ProtNLM"/>
    </source>
</evidence>